<dbReference type="AlphaFoldDB" id="A0A1M5X674"/>
<dbReference type="PANTHER" id="PTHR43415">
    <property type="entry name" value="SPERMIDINE N(1)-ACETYLTRANSFERASE"/>
    <property type="match status" value="1"/>
</dbReference>
<evidence type="ECO:0000259" key="1">
    <source>
        <dbReference type="PROSITE" id="PS51186"/>
    </source>
</evidence>
<dbReference type="PROSITE" id="PS51186">
    <property type="entry name" value="GNAT"/>
    <property type="match status" value="1"/>
</dbReference>
<name>A0A1M5X674_9CLOT</name>
<dbReference type="Proteomes" id="UP000184447">
    <property type="component" value="Unassembled WGS sequence"/>
</dbReference>
<evidence type="ECO:0000313" key="3">
    <source>
        <dbReference type="Proteomes" id="UP000184447"/>
    </source>
</evidence>
<reference evidence="2 3" key="1">
    <citation type="submission" date="2016-11" db="EMBL/GenBank/DDBJ databases">
        <authorList>
            <person name="Jaros S."/>
            <person name="Januszkiewicz K."/>
            <person name="Wedrychowicz H."/>
        </authorList>
    </citation>
    <scope>NUCLEOTIDE SEQUENCE [LARGE SCALE GENOMIC DNA]</scope>
    <source>
        <strain evidence="2 3">DSM 8605</strain>
    </source>
</reference>
<protein>
    <submittedName>
        <fullName evidence="2">Protein N-acetyltransferase, RimJ/RimL family</fullName>
    </submittedName>
</protein>
<organism evidence="2 3">
    <name type="scientific">Clostridium grantii DSM 8605</name>
    <dbReference type="NCBI Taxonomy" id="1121316"/>
    <lineage>
        <taxon>Bacteria</taxon>
        <taxon>Bacillati</taxon>
        <taxon>Bacillota</taxon>
        <taxon>Clostridia</taxon>
        <taxon>Eubacteriales</taxon>
        <taxon>Clostridiaceae</taxon>
        <taxon>Clostridium</taxon>
    </lineage>
</organism>
<dbReference type="STRING" id="1121316.SAMN02745207_03348"/>
<dbReference type="OrthoDB" id="948250at2"/>
<dbReference type="Pfam" id="PF00583">
    <property type="entry name" value="Acetyltransf_1"/>
    <property type="match status" value="1"/>
</dbReference>
<dbReference type="EMBL" id="FQXM01000023">
    <property type="protein sequence ID" value="SHH94713.1"/>
    <property type="molecule type" value="Genomic_DNA"/>
</dbReference>
<feature type="domain" description="N-acetyltransferase" evidence="1">
    <location>
        <begin position="13"/>
        <end position="178"/>
    </location>
</feature>
<dbReference type="GO" id="GO:0016747">
    <property type="term" value="F:acyltransferase activity, transferring groups other than amino-acyl groups"/>
    <property type="evidence" value="ECO:0007669"/>
    <property type="project" value="InterPro"/>
</dbReference>
<dbReference type="InterPro" id="IPR000182">
    <property type="entry name" value="GNAT_dom"/>
</dbReference>
<dbReference type="RefSeq" id="WP_073339735.1">
    <property type="nucleotide sequence ID" value="NZ_FQXM01000023.1"/>
</dbReference>
<evidence type="ECO:0000313" key="2">
    <source>
        <dbReference type="EMBL" id="SHH94713.1"/>
    </source>
</evidence>
<gene>
    <name evidence="2" type="ORF">SAMN02745207_03348</name>
</gene>
<dbReference type="InterPro" id="IPR016181">
    <property type="entry name" value="Acyl_CoA_acyltransferase"/>
</dbReference>
<accession>A0A1M5X674</accession>
<keyword evidence="2" id="KW-0808">Transferase</keyword>
<dbReference type="SUPFAM" id="SSF55729">
    <property type="entry name" value="Acyl-CoA N-acyltransferases (Nat)"/>
    <property type="match status" value="1"/>
</dbReference>
<dbReference type="CDD" id="cd04301">
    <property type="entry name" value="NAT_SF"/>
    <property type="match status" value="1"/>
</dbReference>
<proteinExistence type="predicted"/>
<sequence length="178" mass="20296">MNKNYILKDGKEYSIRAGIPEDSSEMIEYINTIAEESDNLTFGHGEFHTTIEEEQNFIQNVNKTENKLFIIAVIDGKIIGNLHFTAGNRPRIAHTGEFGVSVLKKYWGNGIALELIKYLIEWAKSGAVVTKINLRVKEDNNKAIKLYKRLGFKEEGVVTREFCINGEYFSSYHMGLEI</sequence>
<keyword evidence="3" id="KW-1185">Reference proteome</keyword>
<dbReference type="PANTHER" id="PTHR43415:SF3">
    <property type="entry name" value="GNAT-FAMILY ACETYLTRANSFERASE"/>
    <property type="match status" value="1"/>
</dbReference>
<dbReference type="Gene3D" id="3.40.630.30">
    <property type="match status" value="1"/>
</dbReference>